<name>A0A0B9A708_9SPHN</name>
<dbReference type="STRING" id="48936.NJ75_03012"/>
<dbReference type="Proteomes" id="UP000031338">
    <property type="component" value="Unassembled WGS sequence"/>
</dbReference>
<comment type="caution">
    <text evidence="1">The sequence shown here is derived from an EMBL/GenBank/DDBJ whole genome shotgun (WGS) entry which is preliminary data.</text>
</comment>
<reference evidence="1 2" key="1">
    <citation type="submission" date="2014-10" db="EMBL/GenBank/DDBJ databases">
        <title>Draft genome sequence of Novosphingobium subterraneum DSM 12447.</title>
        <authorList>
            <person name="Gan H.M."/>
            <person name="Gan H.Y."/>
            <person name="Savka M.A."/>
        </authorList>
    </citation>
    <scope>NUCLEOTIDE SEQUENCE [LARGE SCALE GENOMIC DNA]</scope>
    <source>
        <strain evidence="1 2">DSM 12447</strain>
    </source>
</reference>
<organism evidence="1 2">
    <name type="scientific">Novosphingobium subterraneum</name>
    <dbReference type="NCBI Taxonomy" id="48936"/>
    <lineage>
        <taxon>Bacteria</taxon>
        <taxon>Pseudomonadati</taxon>
        <taxon>Pseudomonadota</taxon>
        <taxon>Alphaproteobacteria</taxon>
        <taxon>Sphingomonadales</taxon>
        <taxon>Sphingomonadaceae</taxon>
        <taxon>Novosphingobium</taxon>
    </lineage>
</organism>
<keyword evidence="2" id="KW-1185">Reference proteome</keyword>
<dbReference type="AlphaFoldDB" id="A0A0B9A708"/>
<evidence type="ECO:0000313" key="1">
    <source>
        <dbReference type="EMBL" id="KHS45085.1"/>
    </source>
</evidence>
<dbReference type="EMBL" id="JRVC01000014">
    <property type="protein sequence ID" value="KHS45085.1"/>
    <property type="molecule type" value="Genomic_DNA"/>
</dbReference>
<evidence type="ECO:0000313" key="2">
    <source>
        <dbReference type="Proteomes" id="UP000031338"/>
    </source>
</evidence>
<sequence length="327" mass="35055">MPVCVAAPVAYDPAPLTLAFRRGQLDALVRTHLDPAGLFTPEMQQTLALRQLSQAWAAYREDRSITLGARLVGAECAAERDAFLALLTAILPSPASPLAEAVRTVRRIAVAPLAAEARQAATIATQSMVQLEAVIATLAGERLPTDPLERLLALIDQHRYSLGPTGDDALGATALSPCWAINLLALARSQAFALTAPPLPLPALARRRLFRADLSPAKRRDAAREGLLRAMLEAARDLDRIWRATRRFAAEFPQQRSHSRLGTAWLLLVGLEDLTPAQLGRALGVTKAGAGKLLRQLESGGLARANGMFEPFSCTPIAAAPFAADLY</sequence>
<protein>
    <submittedName>
        <fullName evidence="1">Uncharacterized protein</fullName>
    </submittedName>
</protein>
<gene>
    <name evidence="1" type="ORF">NJ75_03012</name>
</gene>
<dbReference type="PATRIC" id="fig|48936.3.peg.3024"/>
<proteinExistence type="predicted"/>
<accession>A0A0B9A708</accession>